<organism evidence="8 9">
    <name type="scientific">Enterococcus canis</name>
    <dbReference type="NCBI Taxonomy" id="214095"/>
    <lineage>
        <taxon>Bacteria</taxon>
        <taxon>Bacillati</taxon>
        <taxon>Bacillota</taxon>
        <taxon>Bacilli</taxon>
        <taxon>Lactobacillales</taxon>
        <taxon>Enterococcaceae</taxon>
        <taxon>Enterococcus</taxon>
    </lineage>
</organism>
<dbReference type="Gene3D" id="3.30.70.120">
    <property type="match status" value="1"/>
</dbReference>
<feature type="transmembrane region" description="Helical" evidence="6">
    <location>
        <begin position="143"/>
        <end position="165"/>
    </location>
</feature>
<dbReference type="InterPro" id="IPR019264">
    <property type="entry name" value="DUF2179"/>
</dbReference>
<dbReference type="Pfam" id="PF02588">
    <property type="entry name" value="YitT_membrane"/>
    <property type="match status" value="1"/>
</dbReference>
<evidence type="ECO:0000256" key="1">
    <source>
        <dbReference type="ARBA" id="ARBA00004651"/>
    </source>
</evidence>
<evidence type="ECO:0000259" key="7">
    <source>
        <dbReference type="Pfam" id="PF10035"/>
    </source>
</evidence>
<dbReference type="InterPro" id="IPR003740">
    <property type="entry name" value="YitT"/>
</dbReference>
<dbReference type="RefSeq" id="WP_067392218.1">
    <property type="nucleotide sequence ID" value="NZ_JXKH01000001.1"/>
</dbReference>
<feature type="transmembrane region" description="Helical" evidence="6">
    <location>
        <begin position="171"/>
        <end position="194"/>
    </location>
</feature>
<dbReference type="GO" id="GO:0005886">
    <property type="term" value="C:plasma membrane"/>
    <property type="evidence" value="ECO:0007669"/>
    <property type="project" value="UniProtKB-SubCell"/>
</dbReference>
<dbReference type="PANTHER" id="PTHR33545">
    <property type="entry name" value="UPF0750 MEMBRANE PROTEIN YITT-RELATED"/>
    <property type="match status" value="1"/>
</dbReference>
<dbReference type="PIRSF" id="PIRSF006483">
    <property type="entry name" value="Membrane_protein_YitT"/>
    <property type="match status" value="1"/>
</dbReference>
<evidence type="ECO:0000313" key="9">
    <source>
        <dbReference type="Proteomes" id="UP000181884"/>
    </source>
</evidence>
<feature type="transmembrane region" description="Helical" evidence="6">
    <location>
        <begin position="105"/>
        <end position="122"/>
    </location>
</feature>
<comment type="subcellular location">
    <subcellularLocation>
        <location evidence="1">Cell membrane</location>
        <topology evidence="1">Multi-pass membrane protein</topology>
    </subcellularLocation>
</comment>
<dbReference type="InterPro" id="IPR051461">
    <property type="entry name" value="UPF0750_membrane"/>
</dbReference>
<proteinExistence type="predicted"/>
<reference evidence="8 9" key="1">
    <citation type="submission" date="2014-12" db="EMBL/GenBank/DDBJ databases">
        <title>Draft genome sequences of 29 type strains of Enterococci.</title>
        <authorList>
            <person name="Zhong Z."/>
            <person name="Sun Z."/>
            <person name="Liu W."/>
            <person name="Zhang W."/>
            <person name="Zhang H."/>
        </authorList>
    </citation>
    <scope>NUCLEOTIDE SEQUENCE [LARGE SCALE GENOMIC DNA]</scope>
    <source>
        <strain evidence="8 9">DSM 17029</strain>
    </source>
</reference>
<evidence type="ECO:0000256" key="4">
    <source>
        <dbReference type="ARBA" id="ARBA00022989"/>
    </source>
</evidence>
<keyword evidence="2" id="KW-1003">Cell membrane</keyword>
<sequence>MKKINRQIYDALYVTAGSLVLAIAINAVLLPNKIVAGGASGISVVLNHLFGWNPAIVLYAINIPLLALCFLLLGKEVGIKTIYGSMVYPFFVGITANIPTLTNNLMLATLFGGLLTGIGLGLEFKGNASTGGTATLAQIVNKYFKIPMGVSVFVVDGLVLLSAFLVFDTDIVLFSLICLFLIGRAVDMIQVGFIRSKNVLIISPQYQEIREKLLAELDKGVTLLPIESGYEGKPGQLLMTVIREKDLENVKELVLTIDEDAFVVSMNASEVYGRGFSLSKIAESLGVEMN</sequence>
<comment type="caution">
    <text evidence="8">The sequence shown here is derived from an EMBL/GenBank/DDBJ whole genome shotgun (WGS) entry which is preliminary data.</text>
</comment>
<dbReference type="InterPro" id="IPR015867">
    <property type="entry name" value="N-reg_PII/ATP_PRibTrfase_C"/>
</dbReference>
<dbReference type="CDD" id="cd16380">
    <property type="entry name" value="YitT_C"/>
    <property type="match status" value="1"/>
</dbReference>
<accession>A0A1L8RK55</accession>
<evidence type="ECO:0000256" key="3">
    <source>
        <dbReference type="ARBA" id="ARBA00022692"/>
    </source>
</evidence>
<dbReference type="Proteomes" id="UP000181884">
    <property type="component" value="Unassembled WGS sequence"/>
</dbReference>
<dbReference type="PANTHER" id="PTHR33545:SF9">
    <property type="entry name" value="UPF0750 MEMBRANE PROTEIN YITE"/>
    <property type="match status" value="1"/>
</dbReference>
<gene>
    <name evidence="8" type="ORF">RU97_GL000382</name>
</gene>
<feature type="transmembrane region" description="Helical" evidence="6">
    <location>
        <begin position="50"/>
        <end position="74"/>
    </location>
</feature>
<evidence type="ECO:0000256" key="2">
    <source>
        <dbReference type="ARBA" id="ARBA00022475"/>
    </source>
</evidence>
<evidence type="ECO:0000256" key="5">
    <source>
        <dbReference type="ARBA" id="ARBA00023136"/>
    </source>
</evidence>
<evidence type="ECO:0000313" key="8">
    <source>
        <dbReference type="EMBL" id="OJG20149.1"/>
    </source>
</evidence>
<keyword evidence="5 6" id="KW-0472">Membrane</keyword>
<keyword evidence="9" id="KW-1185">Reference proteome</keyword>
<name>A0A1L8RK55_9ENTE</name>
<dbReference type="EMBL" id="JXKH01000001">
    <property type="protein sequence ID" value="OJG20149.1"/>
    <property type="molecule type" value="Genomic_DNA"/>
</dbReference>
<keyword evidence="3 6" id="KW-0812">Transmembrane</keyword>
<feature type="transmembrane region" description="Helical" evidence="6">
    <location>
        <begin position="12"/>
        <end position="30"/>
    </location>
</feature>
<evidence type="ECO:0000256" key="6">
    <source>
        <dbReference type="SAM" id="Phobius"/>
    </source>
</evidence>
<dbReference type="AlphaFoldDB" id="A0A1L8RK55"/>
<dbReference type="Pfam" id="PF10035">
    <property type="entry name" value="DUF2179"/>
    <property type="match status" value="1"/>
</dbReference>
<feature type="transmembrane region" description="Helical" evidence="6">
    <location>
        <begin position="81"/>
        <end position="99"/>
    </location>
</feature>
<protein>
    <submittedName>
        <fullName evidence="8">YitT family protein</fullName>
    </submittedName>
</protein>
<keyword evidence="4 6" id="KW-1133">Transmembrane helix</keyword>
<dbReference type="STRING" id="214095.RU97_GL000382"/>
<feature type="domain" description="DUF2179" evidence="7">
    <location>
        <begin position="220"/>
        <end position="273"/>
    </location>
</feature>